<dbReference type="GO" id="GO:0003677">
    <property type="term" value="F:DNA binding"/>
    <property type="evidence" value="ECO:0007669"/>
    <property type="project" value="InterPro"/>
</dbReference>
<name>A0A9E5T2M0_9GAMM</name>
<dbReference type="SMART" id="SM01321">
    <property type="entry name" value="Y1_Tnp"/>
    <property type="match status" value="1"/>
</dbReference>
<dbReference type="AlphaFoldDB" id="A0A9E5T2M0"/>
<dbReference type="PANTHER" id="PTHR34322:SF2">
    <property type="entry name" value="TRANSPOSASE IS200-LIKE DOMAIN-CONTAINING PROTEIN"/>
    <property type="match status" value="1"/>
</dbReference>
<evidence type="ECO:0000259" key="1">
    <source>
        <dbReference type="SMART" id="SM01321"/>
    </source>
</evidence>
<feature type="domain" description="Transposase IS200-like" evidence="1">
    <location>
        <begin position="12"/>
        <end position="185"/>
    </location>
</feature>
<gene>
    <name evidence="2" type="ORF">G8770_23605</name>
</gene>
<dbReference type="SUPFAM" id="SSF143422">
    <property type="entry name" value="Transposase IS200-like"/>
    <property type="match status" value="1"/>
</dbReference>
<organism evidence="2 3">
    <name type="scientific">Pseudomaricurvus hydrocarbonicus</name>
    <dbReference type="NCBI Taxonomy" id="1470433"/>
    <lineage>
        <taxon>Bacteria</taxon>
        <taxon>Pseudomonadati</taxon>
        <taxon>Pseudomonadota</taxon>
        <taxon>Gammaproteobacteria</taxon>
        <taxon>Cellvibrionales</taxon>
        <taxon>Cellvibrionaceae</taxon>
        <taxon>Pseudomaricurvus</taxon>
    </lineage>
</organism>
<keyword evidence="3" id="KW-1185">Reference proteome</keyword>
<dbReference type="GO" id="GO:0004803">
    <property type="term" value="F:transposase activity"/>
    <property type="evidence" value="ECO:0007669"/>
    <property type="project" value="InterPro"/>
</dbReference>
<dbReference type="EMBL" id="JAAONZ010000038">
    <property type="protein sequence ID" value="NHO68550.1"/>
    <property type="molecule type" value="Genomic_DNA"/>
</dbReference>
<proteinExistence type="predicted"/>
<comment type="caution">
    <text evidence="2">The sequence shown here is derived from an EMBL/GenBank/DDBJ whole genome shotgun (WGS) entry which is preliminary data.</text>
</comment>
<dbReference type="RefSeq" id="WP_167192515.1">
    <property type="nucleotide sequence ID" value="NZ_JAAONZ010000038.1"/>
</dbReference>
<sequence>MTKPRKLLVSTSDTPYYHCLSRCVRRAFLCGTDSVNGQSYEHRRQWVEERIRLLSSLFAIDICAYAVMSNHYHIVVKLNSSESWTDTDVLDRWLTLYKGPLLVQRYRQGEVLSAAEKTTVSDIIEVWRQRLQSLSWFMKSLNEPIARMANAEDHCSGHFWESRFKSQALLTEEALLTCMAYVDLNPIRAGMASTPETSDHTSLKERIQPRFSLAEAIKNQALPGNCNTSAKPLLAFEGRLTQRKPQPGLGFSLSDYLQLVGWTGRAIRNDKSGSIPTNLPPILARLHIPPHQWLGDSQHFEKIVHRRFRKSA</sequence>
<evidence type="ECO:0000313" key="3">
    <source>
        <dbReference type="Proteomes" id="UP000787472"/>
    </source>
</evidence>
<dbReference type="PANTHER" id="PTHR34322">
    <property type="entry name" value="TRANSPOSASE, Y1_TNP DOMAIN-CONTAINING"/>
    <property type="match status" value="1"/>
</dbReference>
<protein>
    <submittedName>
        <fullName evidence="2">Transposase</fullName>
    </submittedName>
</protein>
<dbReference type="GO" id="GO:0006313">
    <property type="term" value="P:DNA transposition"/>
    <property type="evidence" value="ECO:0007669"/>
    <property type="project" value="InterPro"/>
</dbReference>
<evidence type="ECO:0000313" key="2">
    <source>
        <dbReference type="EMBL" id="NHO68550.1"/>
    </source>
</evidence>
<dbReference type="Proteomes" id="UP000787472">
    <property type="component" value="Unassembled WGS sequence"/>
</dbReference>
<dbReference type="Gene3D" id="3.30.70.1290">
    <property type="entry name" value="Transposase IS200-like"/>
    <property type="match status" value="1"/>
</dbReference>
<accession>A0A9E5T2M0</accession>
<dbReference type="InterPro" id="IPR036515">
    <property type="entry name" value="Transposase_17_sf"/>
</dbReference>
<dbReference type="InterPro" id="IPR002686">
    <property type="entry name" value="Transposase_17"/>
</dbReference>
<reference evidence="2" key="1">
    <citation type="submission" date="2020-03" db="EMBL/GenBank/DDBJ databases">
        <authorList>
            <person name="Guo F."/>
        </authorList>
    </citation>
    <scope>NUCLEOTIDE SEQUENCE</scope>
    <source>
        <strain evidence="2">JCM 30134</strain>
    </source>
</reference>